<accession>A0A150FAR4</accession>
<evidence type="ECO:0000313" key="1">
    <source>
        <dbReference type="EMBL" id="KXZ22337.1"/>
    </source>
</evidence>
<evidence type="ECO:0000313" key="2">
    <source>
        <dbReference type="Proteomes" id="UP000075430"/>
    </source>
</evidence>
<dbReference type="Proteomes" id="UP000075430">
    <property type="component" value="Unassembled WGS sequence"/>
</dbReference>
<reference evidence="2" key="1">
    <citation type="submission" date="2016-02" db="EMBL/GenBank/DDBJ databases">
        <authorList>
            <person name="Dunlap C."/>
        </authorList>
    </citation>
    <scope>NUCLEOTIDE SEQUENCE [LARGE SCALE GENOMIC DNA]</scope>
    <source>
        <strain evidence="2">NRRL B-41092</strain>
    </source>
</reference>
<protein>
    <submittedName>
        <fullName evidence="1">Uncharacterized protein</fullName>
    </submittedName>
</protein>
<gene>
    <name evidence="1" type="ORF">AXI58_10115</name>
</gene>
<name>A0A150FAR4_9BACI</name>
<dbReference type="EMBL" id="LSBA01000005">
    <property type="protein sequence ID" value="KXZ22337.1"/>
    <property type="molecule type" value="Genomic_DNA"/>
</dbReference>
<sequence>MKKIKVIDSIMGSGKTTYIIKMMNEAPKDEHFIFITPYLDEVTRIKRSCTNRKFYEPKIHSEEGETLYKLDSLHKHLADNNDIVTTHALFSMANETTKELIYSGNYTLVLDETMEVVKKLNISKDDLDMLFQNEWIKNQNGIIIWNDDQEKNLNREYRGEFQTLKQLAKSNNLILHNDSVLFWQFPADIFTQFKQVYNLTYLFDAQIQKYYYDIHGFEYELYAVVKDNHSYKLMRHKKQFDKAKKDKLKNKIRIYEGDLNKIGDDYYALSKTWFEKRSVLHKRLKNNILNYYQNIIKSKSKDNLWTTFKSHKSKLSGKGYTKGFLACNIKATNEYSHKKTLVYSINRFVNPAIDDYFRSKGIDINEDNFALSEMIQWIWRSAIRNGQNIDIYVPSSRMRKLLKDWLENKI</sequence>
<comment type="caution">
    <text evidence="1">The sequence shown here is derived from an EMBL/GenBank/DDBJ whole genome shotgun (WGS) entry which is preliminary data.</text>
</comment>
<dbReference type="STRING" id="1793963.AXI58_10115"/>
<proteinExistence type="predicted"/>
<dbReference type="AlphaFoldDB" id="A0A150FAR4"/>
<dbReference type="OrthoDB" id="1898893at2"/>
<organism evidence="1 2">
    <name type="scientific">Bacillus nakamurai</name>
    <dbReference type="NCBI Taxonomy" id="1793963"/>
    <lineage>
        <taxon>Bacteria</taxon>
        <taxon>Bacillati</taxon>
        <taxon>Bacillota</taxon>
        <taxon>Bacilli</taxon>
        <taxon>Bacillales</taxon>
        <taxon>Bacillaceae</taxon>
        <taxon>Bacillus</taxon>
    </lineage>
</organism>
<keyword evidence="2" id="KW-1185">Reference proteome</keyword>
<dbReference type="RefSeq" id="WP_061520681.1">
    <property type="nucleotide sequence ID" value="NZ_JARLZY010000019.1"/>
</dbReference>